<organism evidence="1 2">
    <name type="scientific">Clostridium intestinale DSM 6191</name>
    <dbReference type="NCBI Taxonomy" id="1121320"/>
    <lineage>
        <taxon>Bacteria</taxon>
        <taxon>Bacillati</taxon>
        <taxon>Bacillota</taxon>
        <taxon>Clostridia</taxon>
        <taxon>Eubacteriales</taxon>
        <taxon>Clostridiaceae</taxon>
        <taxon>Clostridium</taxon>
    </lineage>
</organism>
<accession>A0A1M5UGQ0</accession>
<dbReference type="Proteomes" id="UP000184241">
    <property type="component" value="Unassembled WGS sequence"/>
</dbReference>
<evidence type="ECO:0000313" key="2">
    <source>
        <dbReference type="Proteomes" id="UP000184241"/>
    </source>
</evidence>
<dbReference type="EMBL" id="FQXU01000003">
    <property type="protein sequence ID" value="SHH62137.1"/>
    <property type="molecule type" value="Genomic_DNA"/>
</dbReference>
<sequence>MDVIKINLEELKKQNSIYLVNIMDGFNKYPNTTIEGTEEVVNNDIRKLVQANGLENSYGDFYYGRIDEEAKIRVKASLSEDEIVLIDSLNLTKDDLFIRLTPRLLEILLKLTAKEILFSTFYFTKYSCLVWGNYGMKYPVFFKDETVMKIVEKDIFNKNKY</sequence>
<gene>
    <name evidence="1" type="ORF">SAMN02745941_00520</name>
</gene>
<name>A0A1M5UGQ0_9CLOT</name>
<reference evidence="1 2" key="1">
    <citation type="submission" date="2016-11" db="EMBL/GenBank/DDBJ databases">
        <authorList>
            <person name="Jaros S."/>
            <person name="Januszkiewicz K."/>
            <person name="Wedrychowicz H."/>
        </authorList>
    </citation>
    <scope>NUCLEOTIDE SEQUENCE [LARGE SCALE GENOMIC DNA]</scope>
    <source>
        <strain evidence="1 2">DSM 6191</strain>
    </source>
</reference>
<dbReference type="AlphaFoldDB" id="A0A1M5UGQ0"/>
<protein>
    <submittedName>
        <fullName evidence="1">Uncharacterized protein</fullName>
    </submittedName>
</protein>
<proteinExistence type="predicted"/>
<evidence type="ECO:0000313" key="1">
    <source>
        <dbReference type="EMBL" id="SHH62137.1"/>
    </source>
</evidence>
<dbReference type="RefSeq" id="WP_073016402.1">
    <property type="nucleotide sequence ID" value="NZ_FQXU01000003.1"/>
</dbReference>